<dbReference type="Gene3D" id="1.25.10.10">
    <property type="entry name" value="Leucine-rich Repeat Variant"/>
    <property type="match status" value="1"/>
</dbReference>
<feature type="non-terminal residue" evidence="1">
    <location>
        <position position="1"/>
    </location>
</feature>
<keyword evidence="2" id="KW-1185">Reference proteome</keyword>
<sequence length="106" mass="11795">VEETEHLLKLSKLLATQDFQARMEGLVLLQDDCKNNPQFISKNIAFMFLFSKQLIDAFVLTLTDCHKNVSQKALQVLTLMTPILRGASSPVMVSLVTAATDNLNSK</sequence>
<dbReference type="OrthoDB" id="63891at2759"/>
<comment type="caution">
    <text evidence="1">The sequence shown here is derived from an EMBL/GenBank/DDBJ whole genome shotgun (WGS) entry which is preliminary data.</text>
</comment>
<reference evidence="1 2" key="1">
    <citation type="submission" date="2019-09" db="EMBL/GenBank/DDBJ databases">
        <title>Bird 10,000 Genomes (B10K) Project - Family phase.</title>
        <authorList>
            <person name="Zhang G."/>
        </authorList>
    </citation>
    <scope>NUCLEOTIDE SEQUENCE [LARGE SCALE GENOMIC DNA]</scope>
    <source>
        <strain evidence="1">OUT-0002</strain>
    </source>
</reference>
<protein>
    <submittedName>
        <fullName evidence="1">TGRM2 protein</fullName>
    </submittedName>
</protein>
<dbReference type="EMBL" id="VZUB01049104">
    <property type="protein sequence ID" value="NXU81267.1"/>
    <property type="molecule type" value="Genomic_DNA"/>
</dbReference>
<evidence type="ECO:0000313" key="2">
    <source>
        <dbReference type="Proteomes" id="UP000579904"/>
    </source>
</evidence>
<dbReference type="AlphaFoldDB" id="A0A7L3NQQ3"/>
<feature type="non-terminal residue" evidence="1">
    <location>
        <position position="106"/>
    </location>
</feature>
<proteinExistence type="predicted"/>
<gene>
    <name evidence="1" type="primary">Togaram2</name>
    <name evidence="1" type="ORF">OREMEL_R05573</name>
</gene>
<accession>A0A7L3NQQ3</accession>
<dbReference type="Proteomes" id="UP000579904">
    <property type="component" value="Unassembled WGS sequence"/>
</dbReference>
<dbReference type="InterPro" id="IPR011989">
    <property type="entry name" value="ARM-like"/>
</dbReference>
<name>A0A7L3NQQ3_9AVES</name>
<evidence type="ECO:0000313" key="1">
    <source>
        <dbReference type="EMBL" id="NXU81267.1"/>
    </source>
</evidence>
<organism evidence="1 2">
    <name type="scientific">Oreotrochilus melanogaster</name>
    <dbReference type="NCBI Taxonomy" id="689266"/>
    <lineage>
        <taxon>Eukaryota</taxon>
        <taxon>Metazoa</taxon>
        <taxon>Chordata</taxon>
        <taxon>Craniata</taxon>
        <taxon>Vertebrata</taxon>
        <taxon>Euteleostomi</taxon>
        <taxon>Archelosauria</taxon>
        <taxon>Archosauria</taxon>
        <taxon>Dinosauria</taxon>
        <taxon>Saurischia</taxon>
        <taxon>Theropoda</taxon>
        <taxon>Coelurosauria</taxon>
        <taxon>Aves</taxon>
        <taxon>Neognathae</taxon>
        <taxon>Neoaves</taxon>
        <taxon>Strisores</taxon>
        <taxon>Apodiformes</taxon>
        <taxon>Trochilidae</taxon>
        <taxon>Oreotrochilus</taxon>
    </lineage>
</organism>